<protein>
    <recommendedName>
        <fullName evidence="4">4Fe-4S ferredoxin-type domain-containing protein</fullName>
    </recommendedName>
</protein>
<dbReference type="Gene3D" id="3.30.70.20">
    <property type="match status" value="1"/>
</dbReference>
<dbReference type="PANTHER" id="PTHR44579:SF2">
    <property type="entry name" value="OS01G0730500 PROTEIN"/>
    <property type="match status" value="1"/>
</dbReference>
<feature type="compositionally biased region" description="Polar residues" evidence="1">
    <location>
        <begin position="145"/>
        <end position="156"/>
    </location>
</feature>
<proteinExistence type="predicted"/>
<gene>
    <name evidence="2" type="ORF">POKL1161_LOCUS1002</name>
    <name evidence="3" type="ORF">POKL1161_LOCUS1003</name>
</gene>
<dbReference type="EMBL" id="HBFV01001415">
    <property type="protein sequence ID" value="CAD8928649.1"/>
    <property type="molecule type" value="Transcribed_RNA"/>
</dbReference>
<feature type="region of interest" description="Disordered" evidence="1">
    <location>
        <begin position="135"/>
        <end position="160"/>
    </location>
</feature>
<evidence type="ECO:0000256" key="1">
    <source>
        <dbReference type="SAM" id="MobiDB-lite"/>
    </source>
</evidence>
<organism evidence="2">
    <name type="scientific">Picochlorum oklahomense</name>
    <dbReference type="NCBI Taxonomy" id="249345"/>
    <lineage>
        <taxon>Eukaryota</taxon>
        <taxon>Viridiplantae</taxon>
        <taxon>Chlorophyta</taxon>
        <taxon>core chlorophytes</taxon>
        <taxon>Trebouxiophyceae</taxon>
        <taxon>Trebouxiophyceae incertae sedis</taxon>
        <taxon>Picochlorum</taxon>
    </lineage>
</organism>
<reference evidence="2" key="1">
    <citation type="submission" date="2021-01" db="EMBL/GenBank/DDBJ databases">
        <authorList>
            <person name="Corre E."/>
            <person name="Pelletier E."/>
            <person name="Niang G."/>
            <person name="Scheremetjew M."/>
            <person name="Finn R."/>
            <person name="Kale V."/>
            <person name="Holt S."/>
            <person name="Cochrane G."/>
            <person name="Meng A."/>
            <person name="Brown T."/>
            <person name="Cohen L."/>
        </authorList>
    </citation>
    <scope>NUCLEOTIDE SEQUENCE</scope>
    <source>
        <strain evidence="2">CCMP2329</strain>
    </source>
</reference>
<dbReference type="EMBL" id="HBFV01001416">
    <property type="protein sequence ID" value="CAD8928650.1"/>
    <property type="molecule type" value="Transcribed_RNA"/>
</dbReference>
<dbReference type="Pfam" id="PF13370">
    <property type="entry name" value="Fer4_13"/>
    <property type="match status" value="1"/>
</dbReference>
<dbReference type="PANTHER" id="PTHR44579">
    <property type="entry name" value="OS01G0730500 PROTEIN"/>
    <property type="match status" value="1"/>
</dbReference>
<evidence type="ECO:0008006" key="4">
    <source>
        <dbReference type="Google" id="ProtNLM"/>
    </source>
</evidence>
<feature type="region of interest" description="Disordered" evidence="1">
    <location>
        <begin position="174"/>
        <end position="194"/>
    </location>
</feature>
<evidence type="ECO:0000313" key="2">
    <source>
        <dbReference type="EMBL" id="CAD8928649.1"/>
    </source>
</evidence>
<evidence type="ECO:0000313" key="3">
    <source>
        <dbReference type="EMBL" id="CAD8928650.1"/>
    </source>
</evidence>
<name>A0A6T5WWE0_9CHLO</name>
<accession>A0A6T5WWE0</accession>
<dbReference type="AlphaFoldDB" id="A0A6T5WWE0"/>
<dbReference type="SUPFAM" id="SSF54862">
    <property type="entry name" value="4Fe-4S ferredoxins"/>
    <property type="match status" value="1"/>
</dbReference>
<sequence length="194" mass="21851">MRSEEAQYVFVDEYSCIGCFGCVNVDKKGFAIEDSYGRARCINQNRPPDTVQQAMDVCPVSCIHWVSATQLTLLEEVMARMDRIDSFLLMRSQGKGANLSVFYEASLEWARRQSRMREMEMKIKYGSSPFVDFMPNGPAGGATTRGDSSQQTQQASRGMASIINMTRKWRDYKRRMDDSSGTPSFLLGDGTIDS</sequence>